<comment type="caution">
    <text evidence="1">The sequence shown here is derived from an EMBL/GenBank/DDBJ whole genome shotgun (WGS) entry which is preliminary data.</text>
</comment>
<name>A0A5J4PIK7_9ZZZZ</name>
<evidence type="ECO:0000313" key="1">
    <source>
        <dbReference type="EMBL" id="KAA6309325.1"/>
    </source>
</evidence>
<gene>
    <name evidence="1" type="ORF">EZS27_039160</name>
</gene>
<dbReference type="AlphaFoldDB" id="A0A5J4PIK7"/>
<sequence>KDENFYTSYLNRATDINFANRERYPFSTRGRNILYLELSLRIFPQGCINNDHREEKLNELLEDSLNP</sequence>
<dbReference type="EMBL" id="SNRY01008002">
    <property type="protein sequence ID" value="KAA6309325.1"/>
    <property type="molecule type" value="Genomic_DNA"/>
</dbReference>
<proteinExistence type="predicted"/>
<organism evidence="1">
    <name type="scientific">termite gut metagenome</name>
    <dbReference type="NCBI Taxonomy" id="433724"/>
    <lineage>
        <taxon>unclassified sequences</taxon>
        <taxon>metagenomes</taxon>
        <taxon>organismal metagenomes</taxon>
    </lineage>
</organism>
<feature type="non-terminal residue" evidence="1">
    <location>
        <position position="1"/>
    </location>
</feature>
<protein>
    <submittedName>
        <fullName evidence="1">Uncharacterized protein</fullName>
    </submittedName>
</protein>
<accession>A0A5J4PIK7</accession>
<reference evidence="1" key="1">
    <citation type="submission" date="2019-03" db="EMBL/GenBank/DDBJ databases">
        <title>Single cell metagenomics reveals metabolic interactions within the superorganism composed of flagellate Streblomastix strix and complex community of Bacteroidetes bacteria on its surface.</title>
        <authorList>
            <person name="Treitli S.C."/>
            <person name="Kolisko M."/>
            <person name="Husnik F."/>
            <person name="Keeling P."/>
            <person name="Hampl V."/>
        </authorList>
    </citation>
    <scope>NUCLEOTIDE SEQUENCE</scope>
    <source>
        <strain evidence="1">STM</strain>
    </source>
</reference>